<proteinExistence type="predicted"/>
<dbReference type="PANTHER" id="PTHR43861">
    <property type="entry name" value="TRANS-ACONITATE 2-METHYLTRANSFERASE-RELATED"/>
    <property type="match status" value="1"/>
</dbReference>
<dbReference type="SUPFAM" id="SSF53335">
    <property type="entry name" value="S-adenosyl-L-methionine-dependent methyltransferases"/>
    <property type="match status" value="1"/>
</dbReference>
<evidence type="ECO:0000256" key="2">
    <source>
        <dbReference type="ARBA" id="ARBA00022679"/>
    </source>
</evidence>
<keyword evidence="5" id="KW-1185">Reference proteome</keyword>
<keyword evidence="2 4" id="KW-0808">Transferase</keyword>
<dbReference type="Proteomes" id="UP000176005">
    <property type="component" value="Unassembled WGS sequence"/>
</dbReference>
<dbReference type="GO" id="GO:0008168">
    <property type="term" value="F:methyltransferase activity"/>
    <property type="evidence" value="ECO:0007669"/>
    <property type="project" value="UniProtKB-KW"/>
</dbReference>
<dbReference type="RefSeq" id="WP_070017899.1">
    <property type="nucleotide sequence ID" value="NZ_LJGW01000304.1"/>
</dbReference>
<name>A0A1E7L2F0_9ACTN</name>
<evidence type="ECO:0000313" key="5">
    <source>
        <dbReference type="Proteomes" id="UP000176005"/>
    </source>
</evidence>
<dbReference type="CDD" id="cd02440">
    <property type="entry name" value="AdoMet_MTases"/>
    <property type="match status" value="1"/>
</dbReference>
<dbReference type="GO" id="GO:0017000">
    <property type="term" value="P:antibiotic biosynthetic process"/>
    <property type="evidence" value="ECO:0007669"/>
    <property type="project" value="UniProtKB-ARBA"/>
</dbReference>
<dbReference type="Pfam" id="PF13649">
    <property type="entry name" value="Methyltransf_25"/>
    <property type="match status" value="1"/>
</dbReference>
<sequence>MVDRFFSEPELAELYDTLSADRDDLRFYLPLVLSARSVLDVGCGTGELLHMARESGHTGRLCGLDPAGAMLAQARRRRPHGVEWVLGDLRDHVWDGEFELAVMTGHAFQVLLDDAELRSALAAVRACLVPGGRFAFETRHPAARAWERWIPEYEVEFTGPHGDVLRSRYETEAAPQAGGGLVTFTHTVTGPGGERPRTSRSTLRFLGAQELSSFLAEAGLTVAEQYGDWDGSPLTGDGPEIVTVAVRS</sequence>
<evidence type="ECO:0000313" key="4">
    <source>
        <dbReference type="EMBL" id="OEV10360.1"/>
    </source>
</evidence>
<dbReference type="Gene3D" id="3.40.50.150">
    <property type="entry name" value="Vaccinia Virus protein VP39"/>
    <property type="match status" value="1"/>
</dbReference>
<feature type="domain" description="Methyltransferase" evidence="3">
    <location>
        <begin position="38"/>
        <end position="132"/>
    </location>
</feature>
<reference evidence="4 5" key="1">
    <citation type="journal article" date="2016" name="Front. Microbiol.">
        <title>Comparative Genomics Analysis of Streptomyces Species Reveals Their Adaptation to the Marine Environment and Their Diversity at the Genomic Level.</title>
        <authorList>
            <person name="Tian X."/>
            <person name="Zhang Z."/>
            <person name="Yang T."/>
            <person name="Chen M."/>
            <person name="Li J."/>
            <person name="Chen F."/>
            <person name="Yang J."/>
            <person name="Li W."/>
            <person name="Zhang B."/>
            <person name="Zhang Z."/>
            <person name="Wu J."/>
            <person name="Zhang C."/>
            <person name="Long L."/>
            <person name="Xiao J."/>
        </authorList>
    </citation>
    <scope>NUCLEOTIDE SEQUENCE [LARGE SCALE GENOMIC DNA]</scope>
    <source>
        <strain evidence="4 5">SCSIO 10429</strain>
    </source>
</reference>
<evidence type="ECO:0000256" key="1">
    <source>
        <dbReference type="ARBA" id="ARBA00022603"/>
    </source>
</evidence>
<dbReference type="AlphaFoldDB" id="A0A1E7L2F0"/>
<evidence type="ECO:0000259" key="3">
    <source>
        <dbReference type="Pfam" id="PF13649"/>
    </source>
</evidence>
<accession>A0A1E7L2F0</accession>
<dbReference type="PATRIC" id="fig|518642.10.peg.4098"/>
<dbReference type="EMBL" id="LJGW01000304">
    <property type="protein sequence ID" value="OEV10360.1"/>
    <property type="molecule type" value="Genomic_DNA"/>
</dbReference>
<gene>
    <name evidence="4" type="ORF">AN218_17905</name>
</gene>
<dbReference type="Gene3D" id="2.20.130.10">
    <property type="entry name" value="CAC2371-like domains"/>
    <property type="match status" value="1"/>
</dbReference>
<protein>
    <submittedName>
        <fullName evidence="4">Methyltransferase</fullName>
    </submittedName>
</protein>
<comment type="caution">
    <text evidence="4">The sequence shown here is derived from an EMBL/GenBank/DDBJ whole genome shotgun (WGS) entry which is preliminary data.</text>
</comment>
<dbReference type="InterPro" id="IPR041698">
    <property type="entry name" value="Methyltransf_25"/>
</dbReference>
<dbReference type="GO" id="GO:0032259">
    <property type="term" value="P:methylation"/>
    <property type="evidence" value="ECO:0007669"/>
    <property type="project" value="UniProtKB-KW"/>
</dbReference>
<keyword evidence="1 4" id="KW-0489">Methyltransferase</keyword>
<organism evidence="4 5">
    <name type="scientific">Streptomyces nanshensis</name>
    <dbReference type="NCBI Taxonomy" id="518642"/>
    <lineage>
        <taxon>Bacteria</taxon>
        <taxon>Bacillati</taxon>
        <taxon>Actinomycetota</taxon>
        <taxon>Actinomycetes</taxon>
        <taxon>Kitasatosporales</taxon>
        <taxon>Streptomycetaceae</taxon>
        <taxon>Streptomyces</taxon>
    </lineage>
</organism>
<dbReference type="PANTHER" id="PTHR43861:SF1">
    <property type="entry name" value="TRANS-ACONITATE 2-METHYLTRANSFERASE"/>
    <property type="match status" value="1"/>
</dbReference>
<dbReference type="InterPro" id="IPR029063">
    <property type="entry name" value="SAM-dependent_MTases_sf"/>
</dbReference>